<evidence type="ECO:0000256" key="10">
    <source>
        <dbReference type="PIRNR" id="PIRNR032582"/>
    </source>
</evidence>
<keyword evidence="7 9" id="KW-0460">Magnesium</keyword>
<dbReference type="GO" id="GO:0046872">
    <property type="term" value="F:metal ion binding"/>
    <property type="evidence" value="ECO:0007669"/>
    <property type="project" value="UniProtKB-UniRule"/>
</dbReference>
<comment type="function">
    <text evidence="9">CRISPR (clustered regularly interspaced short palindromic repeat), is an adaptive immune system that provides protection against mobile genetic elements (viruses, transposable elements and conjugative plasmids). CRISPR clusters contain sequences complementary to antecedent mobile elements and target invading nucleic acids. CRISPR clusters are transcribed and processed into CRISPR RNA (crRNA). Functions as a ssRNA-specific endoribonuclease. Involved in the integration of spacer DNA into the CRISPR cassette.</text>
</comment>
<evidence type="ECO:0000256" key="7">
    <source>
        <dbReference type="ARBA" id="ARBA00022842"/>
    </source>
</evidence>
<dbReference type="NCBIfam" id="TIGR01573">
    <property type="entry name" value="cas2"/>
    <property type="match status" value="1"/>
</dbReference>
<evidence type="ECO:0000256" key="6">
    <source>
        <dbReference type="ARBA" id="ARBA00022801"/>
    </source>
</evidence>
<dbReference type="KEGG" id="sgp:SpiGrapes_3224"/>
<dbReference type="GO" id="GO:0043571">
    <property type="term" value="P:maintenance of CRISPR repeat elements"/>
    <property type="evidence" value="ECO:0007669"/>
    <property type="project" value="UniProtKB-UniRule"/>
</dbReference>
<accession>G8QQN9</accession>
<dbReference type="HOGENOM" id="CLU_161124_3_1_12"/>
<comment type="cofactor">
    <cofactor evidence="1 9">
        <name>Mg(2+)</name>
        <dbReference type="ChEBI" id="CHEBI:18420"/>
    </cofactor>
</comment>
<evidence type="ECO:0000256" key="4">
    <source>
        <dbReference type="ARBA" id="ARBA00022723"/>
    </source>
</evidence>
<evidence type="ECO:0000256" key="1">
    <source>
        <dbReference type="ARBA" id="ARBA00001946"/>
    </source>
</evidence>
<dbReference type="InterPro" id="IPR019199">
    <property type="entry name" value="Virulence_VapD/CRISPR_Cas2"/>
</dbReference>
<keyword evidence="12" id="KW-1185">Reference proteome</keyword>
<reference evidence="11 12" key="1">
    <citation type="submission" date="2011-11" db="EMBL/GenBank/DDBJ databases">
        <title>Complete sequence of Spirochaeta sp. grapes.</title>
        <authorList>
            <consortium name="US DOE Joint Genome Institute"/>
            <person name="Lucas S."/>
            <person name="Han J."/>
            <person name="Lapidus A."/>
            <person name="Cheng J.-F."/>
            <person name="Goodwin L."/>
            <person name="Pitluck S."/>
            <person name="Peters L."/>
            <person name="Ovchinnikova G."/>
            <person name="Munk A.C."/>
            <person name="Detter J.C."/>
            <person name="Han C."/>
            <person name="Tapia R."/>
            <person name="Land M."/>
            <person name="Hauser L."/>
            <person name="Kyrpides N."/>
            <person name="Ivanova N."/>
            <person name="Pagani I."/>
            <person name="Ritalahtilisa K."/>
            <person name="Loeffler F."/>
            <person name="Woyke T."/>
        </authorList>
    </citation>
    <scope>NUCLEOTIDE SEQUENCE [LARGE SCALE GENOMIC DNA]</scope>
    <source>
        <strain evidence="12">ATCC BAA-1885 / DSM 22778 / Grapes</strain>
    </source>
</reference>
<evidence type="ECO:0000256" key="9">
    <source>
        <dbReference type="HAMAP-Rule" id="MF_01471"/>
    </source>
</evidence>
<dbReference type="Gene3D" id="3.30.70.240">
    <property type="match status" value="1"/>
</dbReference>
<evidence type="ECO:0000256" key="2">
    <source>
        <dbReference type="ARBA" id="ARBA00009959"/>
    </source>
</evidence>
<dbReference type="RefSeq" id="WP_014271808.1">
    <property type="nucleotide sequence ID" value="NC_016633.1"/>
</dbReference>
<dbReference type="InterPro" id="IPR021127">
    <property type="entry name" value="CRISPR_associated_Cas2"/>
</dbReference>
<dbReference type="PIRSF" id="PIRSF032582">
    <property type="entry name" value="Cas2"/>
    <property type="match status" value="1"/>
</dbReference>
<dbReference type="Pfam" id="PF09827">
    <property type="entry name" value="CRISPR_Cas2"/>
    <property type="match status" value="1"/>
</dbReference>
<dbReference type="EMBL" id="CP003155">
    <property type="protein sequence ID" value="AEV30969.1"/>
    <property type="molecule type" value="Genomic_DNA"/>
</dbReference>
<keyword evidence="6 9" id="KW-0378">Hydrolase</keyword>
<dbReference type="SUPFAM" id="SSF143430">
    <property type="entry name" value="TTP0101/SSO1404-like"/>
    <property type="match status" value="1"/>
</dbReference>
<dbReference type="GO" id="GO:0016787">
    <property type="term" value="F:hydrolase activity"/>
    <property type="evidence" value="ECO:0007669"/>
    <property type="project" value="UniProtKB-KW"/>
</dbReference>
<keyword evidence="4 9" id="KW-0479">Metal-binding</keyword>
<dbReference type="HAMAP" id="MF_01471">
    <property type="entry name" value="Cas2"/>
    <property type="match status" value="1"/>
</dbReference>
<dbReference type="OrthoDB" id="9798176at2"/>
<comment type="subunit">
    <text evidence="9">Homodimer, forms a heterotetramer with a Cas1 homodimer.</text>
</comment>
<name>G8QQN9_SPHPG</name>
<dbReference type="PANTHER" id="PTHR34405:SF3">
    <property type="entry name" value="CRISPR-ASSOCIATED ENDORIBONUCLEASE CAS2 3"/>
    <property type="match status" value="1"/>
</dbReference>
<proteinExistence type="inferred from homology"/>
<evidence type="ECO:0000256" key="3">
    <source>
        <dbReference type="ARBA" id="ARBA00022722"/>
    </source>
</evidence>
<organism evidence="11 12">
    <name type="scientific">Sphaerochaeta pleomorpha (strain ATCC BAA-1885 / DSM 22778 / Grapes)</name>
    <dbReference type="NCBI Taxonomy" id="158190"/>
    <lineage>
        <taxon>Bacteria</taxon>
        <taxon>Pseudomonadati</taxon>
        <taxon>Spirochaetota</taxon>
        <taxon>Spirochaetia</taxon>
        <taxon>Spirochaetales</taxon>
        <taxon>Sphaerochaetaceae</taxon>
        <taxon>Sphaerochaeta</taxon>
    </lineage>
</organism>
<evidence type="ECO:0000313" key="12">
    <source>
        <dbReference type="Proteomes" id="UP000005632"/>
    </source>
</evidence>
<keyword evidence="8 9" id="KW-0051">Antiviral defense</keyword>
<dbReference type="STRING" id="158190.SpiGrapes_3224"/>
<dbReference type="GO" id="GO:0004521">
    <property type="term" value="F:RNA endonuclease activity"/>
    <property type="evidence" value="ECO:0007669"/>
    <property type="project" value="UniProtKB-UniRule"/>
</dbReference>
<comment type="similarity">
    <text evidence="2 9 10">Belongs to the CRISPR-associated endoribonuclease Cas2 protein family.</text>
</comment>
<dbReference type="PANTHER" id="PTHR34405">
    <property type="entry name" value="CRISPR-ASSOCIATED ENDORIBONUCLEASE CAS2"/>
    <property type="match status" value="1"/>
</dbReference>
<gene>
    <name evidence="9" type="primary">cas2</name>
    <name evidence="11" type="ordered locus">SpiGrapes_3224</name>
</gene>
<dbReference type="GO" id="GO:0051607">
    <property type="term" value="P:defense response to virus"/>
    <property type="evidence" value="ECO:0007669"/>
    <property type="project" value="UniProtKB-UniRule"/>
</dbReference>
<evidence type="ECO:0000256" key="5">
    <source>
        <dbReference type="ARBA" id="ARBA00022759"/>
    </source>
</evidence>
<keyword evidence="3 9" id="KW-0540">Nuclease</keyword>
<keyword evidence="5 9" id="KW-0255">Endonuclease</keyword>
<dbReference type="Proteomes" id="UP000005632">
    <property type="component" value="Chromosome"/>
</dbReference>
<evidence type="ECO:0000256" key="8">
    <source>
        <dbReference type="ARBA" id="ARBA00023118"/>
    </source>
</evidence>
<sequence>MMVLVSYDIMVSSEDGPKRLRRIAKECTNYGQRVQFSVFECIVEPAQWIFLKHKLESIMDKEKDSLRYYYLGANWTRKIEHVGVKESIDLQGPIIV</sequence>
<dbReference type="AlphaFoldDB" id="G8QQN9"/>
<protein>
    <recommendedName>
        <fullName evidence="9">CRISPR-associated endoribonuclease Cas2</fullName>
        <ecNumber evidence="9">3.1.-.-</ecNumber>
    </recommendedName>
</protein>
<feature type="binding site" evidence="9">
    <location>
        <position position="8"/>
    </location>
    <ligand>
        <name>Mg(2+)</name>
        <dbReference type="ChEBI" id="CHEBI:18420"/>
        <note>catalytic</note>
    </ligand>
</feature>
<dbReference type="EC" id="3.1.-.-" evidence="9"/>
<dbReference type="CDD" id="cd09725">
    <property type="entry name" value="Cas2_I_II_III"/>
    <property type="match status" value="1"/>
</dbReference>
<evidence type="ECO:0000313" key="11">
    <source>
        <dbReference type="EMBL" id="AEV30969.1"/>
    </source>
</evidence>
<dbReference type="eggNOG" id="COG1343">
    <property type="taxonomic scope" value="Bacteria"/>
</dbReference>